<dbReference type="PANTHER" id="PTHR43731:SF14">
    <property type="entry name" value="PRESENILIN-ASSOCIATED RHOMBOID-LIKE PROTEIN, MITOCHONDRIAL"/>
    <property type="match status" value="1"/>
</dbReference>
<feature type="transmembrane region" description="Helical" evidence="8">
    <location>
        <begin position="237"/>
        <end position="257"/>
    </location>
</feature>
<evidence type="ECO:0000256" key="8">
    <source>
        <dbReference type="SAM" id="Phobius"/>
    </source>
</evidence>
<gene>
    <name evidence="10" type="ORF">SAMN05216231_1721</name>
</gene>
<feature type="transmembrane region" description="Helical" evidence="8">
    <location>
        <begin position="324"/>
        <end position="340"/>
    </location>
</feature>
<dbReference type="PROSITE" id="PS50005">
    <property type="entry name" value="TPR"/>
    <property type="match status" value="1"/>
</dbReference>
<dbReference type="InterPro" id="IPR050925">
    <property type="entry name" value="Rhomboid_protease_S54"/>
</dbReference>
<dbReference type="Gene3D" id="1.20.1540.10">
    <property type="entry name" value="Rhomboid-like"/>
    <property type="match status" value="1"/>
</dbReference>
<feature type="transmembrane region" description="Helical" evidence="8">
    <location>
        <begin position="293"/>
        <end position="312"/>
    </location>
</feature>
<evidence type="ECO:0000256" key="2">
    <source>
        <dbReference type="ARBA" id="ARBA00009045"/>
    </source>
</evidence>
<evidence type="ECO:0000256" key="7">
    <source>
        <dbReference type="PROSITE-ProRule" id="PRU00339"/>
    </source>
</evidence>
<dbReference type="Pfam" id="PF01694">
    <property type="entry name" value="Rhomboid"/>
    <property type="match status" value="1"/>
</dbReference>
<organism evidence="10 11">
    <name type="scientific">Virgibacillus salinus</name>
    <dbReference type="NCBI Taxonomy" id="553311"/>
    <lineage>
        <taxon>Bacteria</taxon>
        <taxon>Bacillati</taxon>
        <taxon>Bacillota</taxon>
        <taxon>Bacilli</taxon>
        <taxon>Bacillales</taxon>
        <taxon>Bacillaceae</taxon>
        <taxon>Virgibacillus</taxon>
    </lineage>
</organism>
<dbReference type="STRING" id="553311.SAMN05216231_1721"/>
<evidence type="ECO:0000256" key="4">
    <source>
        <dbReference type="ARBA" id="ARBA00022801"/>
    </source>
</evidence>
<feature type="transmembrane region" description="Helical" evidence="8">
    <location>
        <begin position="269"/>
        <end position="287"/>
    </location>
</feature>
<keyword evidence="4" id="KW-0378">Hydrolase</keyword>
<proteinExistence type="inferred from homology"/>
<dbReference type="InterPro" id="IPR022764">
    <property type="entry name" value="Peptidase_S54_rhomboid_dom"/>
</dbReference>
<evidence type="ECO:0000256" key="6">
    <source>
        <dbReference type="ARBA" id="ARBA00023136"/>
    </source>
</evidence>
<evidence type="ECO:0000256" key="5">
    <source>
        <dbReference type="ARBA" id="ARBA00022989"/>
    </source>
</evidence>
<dbReference type="GO" id="GO:0004252">
    <property type="term" value="F:serine-type endopeptidase activity"/>
    <property type="evidence" value="ECO:0007669"/>
    <property type="project" value="InterPro"/>
</dbReference>
<dbReference type="SUPFAM" id="SSF48452">
    <property type="entry name" value="TPR-like"/>
    <property type="match status" value="1"/>
</dbReference>
<comment type="subcellular location">
    <subcellularLocation>
        <location evidence="1">Membrane</location>
        <topology evidence="1">Multi-pass membrane protein</topology>
    </subcellularLocation>
</comment>
<accession>A0A1H1BDU3</accession>
<dbReference type="AlphaFoldDB" id="A0A1H1BDU3"/>
<feature type="domain" description="Peptidase S54 rhomboid" evidence="9">
    <location>
        <begin position="228"/>
        <end position="362"/>
    </location>
</feature>
<keyword evidence="5 8" id="KW-1133">Transmembrane helix</keyword>
<evidence type="ECO:0000256" key="1">
    <source>
        <dbReference type="ARBA" id="ARBA00004141"/>
    </source>
</evidence>
<name>A0A1H1BDU3_9BACI</name>
<evidence type="ECO:0000313" key="11">
    <source>
        <dbReference type="Proteomes" id="UP000199444"/>
    </source>
</evidence>
<feature type="transmembrane region" description="Helical" evidence="8">
    <location>
        <begin position="376"/>
        <end position="395"/>
    </location>
</feature>
<dbReference type="Pfam" id="PF14559">
    <property type="entry name" value="TPR_19"/>
    <property type="match status" value="1"/>
</dbReference>
<evidence type="ECO:0000313" key="10">
    <source>
        <dbReference type="EMBL" id="SDQ50138.1"/>
    </source>
</evidence>
<feature type="transmembrane region" description="Helical" evidence="8">
    <location>
        <begin position="185"/>
        <end position="203"/>
    </location>
</feature>
<dbReference type="PROSITE" id="PS50293">
    <property type="entry name" value="TPR_REGION"/>
    <property type="match status" value="1"/>
</dbReference>
<sequence>MYLSEQYTFYKLAYNLVAEDDFEILHINENGQEIWLEKYKNKTSYVVRLIHKGFDWKNHLKKDIRVVFQKAKAMKRFFLGKHIQIHNVYISSHSPVDDWDILKKPMQLNEKNPMKMKVYYLSEEEKEVEHSRLQEAIDSSNVSISHKVIEQDMEERVDYYKSQLNNILKNKENEADNVFSNGKPFLTYFLLGINIIMFLLLELNGSSKSIETLIEYGAKYNPAIIENGEWWRIVSSMFLHIGFLHLFMNMFAVYYLGMAVERIYGSIRFILIYFLAGIGGGLASFAFTTNISAGASGALFGLFGALLFFGLIHRKLFFQTMGKNLLIIIGINLVFGFMVPQVDNGAHLGGLITGFIASAILHLPRMKKISIQLSALLLYAIIIFGLITFGIQHNLNSPSYQLMKTEQLAAVQNYEEIVEATTIGLRNPDDLADELLFQRSYAYVKLDKIDSAIDDLEDTIQINDEFAEAHFNLAVIYYNQGQVNKAQERIKKAYEIKPNGDDIKKFYEKIIDQ</sequence>
<dbReference type="EMBL" id="FNKD01000002">
    <property type="protein sequence ID" value="SDQ50138.1"/>
    <property type="molecule type" value="Genomic_DNA"/>
</dbReference>
<dbReference type="Gene3D" id="1.25.40.10">
    <property type="entry name" value="Tetratricopeptide repeat domain"/>
    <property type="match status" value="1"/>
</dbReference>
<keyword evidence="6 8" id="KW-0472">Membrane</keyword>
<keyword evidence="11" id="KW-1185">Reference proteome</keyword>
<protein>
    <submittedName>
        <fullName evidence="10">Rhomboid family peptidase. Serine peptidase. MEROPS family S54</fullName>
    </submittedName>
</protein>
<dbReference type="Proteomes" id="UP000199444">
    <property type="component" value="Unassembled WGS sequence"/>
</dbReference>
<comment type="similarity">
    <text evidence="2">Belongs to the peptidase S54 family.</text>
</comment>
<dbReference type="SUPFAM" id="SSF144091">
    <property type="entry name" value="Rhomboid-like"/>
    <property type="match status" value="1"/>
</dbReference>
<dbReference type="RefSeq" id="WP_092492564.1">
    <property type="nucleotide sequence ID" value="NZ_FNKD01000002.1"/>
</dbReference>
<feature type="repeat" description="TPR" evidence="7">
    <location>
        <begin position="467"/>
        <end position="500"/>
    </location>
</feature>
<dbReference type="InterPro" id="IPR019734">
    <property type="entry name" value="TPR_rpt"/>
</dbReference>
<feature type="transmembrane region" description="Helical" evidence="8">
    <location>
        <begin position="346"/>
        <end position="364"/>
    </location>
</feature>
<reference evidence="10 11" key="1">
    <citation type="submission" date="2016-10" db="EMBL/GenBank/DDBJ databases">
        <authorList>
            <person name="de Groot N.N."/>
        </authorList>
    </citation>
    <scope>NUCLEOTIDE SEQUENCE [LARGE SCALE GENOMIC DNA]</scope>
    <source>
        <strain evidence="10 11">CGMCC 1.10449</strain>
    </source>
</reference>
<keyword evidence="3 8" id="KW-0812">Transmembrane</keyword>
<dbReference type="GO" id="GO:0016020">
    <property type="term" value="C:membrane"/>
    <property type="evidence" value="ECO:0007669"/>
    <property type="project" value="UniProtKB-SubCell"/>
</dbReference>
<dbReference type="SMART" id="SM00028">
    <property type="entry name" value="TPR"/>
    <property type="match status" value="2"/>
</dbReference>
<dbReference type="InterPro" id="IPR011990">
    <property type="entry name" value="TPR-like_helical_dom_sf"/>
</dbReference>
<evidence type="ECO:0000256" key="3">
    <source>
        <dbReference type="ARBA" id="ARBA00022692"/>
    </source>
</evidence>
<keyword evidence="7" id="KW-0802">TPR repeat</keyword>
<dbReference type="PANTHER" id="PTHR43731">
    <property type="entry name" value="RHOMBOID PROTEASE"/>
    <property type="match status" value="1"/>
</dbReference>
<evidence type="ECO:0000259" key="9">
    <source>
        <dbReference type="Pfam" id="PF01694"/>
    </source>
</evidence>
<dbReference type="InterPro" id="IPR035952">
    <property type="entry name" value="Rhomboid-like_sf"/>
</dbReference>